<dbReference type="InterPro" id="IPR036291">
    <property type="entry name" value="NAD(P)-bd_dom_sf"/>
</dbReference>
<reference evidence="9 10" key="1">
    <citation type="journal article" date="2016" name="Nat. Commun.">
        <title>Thousands of microbial genomes shed light on interconnected biogeochemical processes in an aquifer system.</title>
        <authorList>
            <person name="Anantharaman K."/>
            <person name="Brown C.T."/>
            <person name="Hug L.A."/>
            <person name="Sharon I."/>
            <person name="Castelle C.J."/>
            <person name="Probst A.J."/>
            <person name="Thomas B.C."/>
            <person name="Singh A."/>
            <person name="Wilkins M.J."/>
            <person name="Karaoz U."/>
            <person name="Brodie E.L."/>
            <person name="Williams K.H."/>
            <person name="Hubbard S.S."/>
            <person name="Banfield J.F."/>
        </authorList>
    </citation>
    <scope>NUCLEOTIDE SEQUENCE [LARGE SCALE GENOMIC DNA]</scope>
</reference>
<dbReference type="EC" id="4.2.1.46" evidence="4 7"/>
<dbReference type="GO" id="GO:0008460">
    <property type="term" value="F:dTDP-glucose 4,6-dehydratase activity"/>
    <property type="evidence" value="ECO:0007669"/>
    <property type="project" value="UniProtKB-EC"/>
</dbReference>
<evidence type="ECO:0000259" key="8">
    <source>
        <dbReference type="Pfam" id="PF16363"/>
    </source>
</evidence>
<comment type="catalytic activity">
    <reaction evidence="1 7">
        <text>dTDP-alpha-D-glucose = dTDP-4-dehydro-6-deoxy-alpha-D-glucose + H2O</text>
        <dbReference type="Rhea" id="RHEA:17221"/>
        <dbReference type="ChEBI" id="CHEBI:15377"/>
        <dbReference type="ChEBI" id="CHEBI:57477"/>
        <dbReference type="ChEBI" id="CHEBI:57649"/>
        <dbReference type="EC" id="4.2.1.46"/>
    </reaction>
</comment>
<gene>
    <name evidence="9" type="ORF">A3J93_00930</name>
</gene>
<dbReference type="EMBL" id="MFQZ01000001">
    <property type="protein sequence ID" value="OGH88643.1"/>
    <property type="molecule type" value="Genomic_DNA"/>
</dbReference>
<dbReference type="InterPro" id="IPR016040">
    <property type="entry name" value="NAD(P)-bd_dom"/>
</dbReference>
<dbReference type="Proteomes" id="UP000177907">
    <property type="component" value="Unassembled WGS sequence"/>
</dbReference>
<evidence type="ECO:0000256" key="1">
    <source>
        <dbReference type="ARBA" id="ARBA00001539"/>
    </source>
</evidence>
<evidence type="ECO:0000256" key="2">
    <source>
        <dbReference type="ARBA" id="ARBA00001911"/>
    </source>
</evidence>
<organism evidence="9 10">
    <name type="scientific">Candidatus Magasanikbacteria bacterium RIFOXYC2_FULL_42_28</name>
    <dbReference type="NCBI Taxonomy" id="1798704"/>
    <lineage>
        <taxon>Bacteria</taxon>
        <taxon>Candidatus Magasanikiibacteriota</taxon>
    </lineage>
</organism>
<dbReference type="CDD" id="cd05246">
    <property type="entry name" value="dTDP_GD_SDR_e"/>
    <property type="match status" value="1"/>
</dbReference>
<comment type="similarity">
    <text evidence="3 7">Belongs to the NAD(P)-dependent epimerase/dehydratase family. dTDP-glucose dehydratase subfamily.</text>
</comment>
<dbReference type="PANTHER" id="PTHR43000">
    <property type="entry name" value="DTDP-D-GLUCOSE 4,6-DEHYDRATASE-RELATED"/>
    <property type="match status" value="1"/>
</dbReference>
<evidence type="ECO:0000256" key="3">
    <source>
        <dbReference type="ARBA" id="ARBA00008178"/>
    </source>
</evidence>
<feature type="domain" description="NAD(P)-binding" evidence="8">
    <location>
        <begin position="4"/>
        <end position="306"/>
    </location>
</feature>
<comment type="cofactor">
    <cofactor evidence="2 7">
        <name>NAD(+)</name>
        <dbReference type="ChEBI" id="CHEBI:57540"/>
    </cofactor>
</comment>
<dbReference type="InterPro" id="IPR005888">
    <property type="entry name" value="dTDP_Gluc_deHydtase"/>
</dbReference>
<sequence>MKILVTGGAGFIGSNFIHYILTKYPHVEVVNFDKLTYAGNEDNLRAIEINLQLSTRYTFIKGNICNYDLLAEVVKKYQIDHIINFAAETHVDRSIFGDASEFVMTNTFGVLSLLNICRNFPIQKFVNVSTDEVYGSLALDDPNKFTEDTPMTPNVPYAAAKAGGDLLCRAFFATHKIPVVVTHCSNNYGPYQYPEKLIPSSIFRLLKNKPILIHGAGNNVRDWIYVTDHCAALDLMLQTGVPGEIYNVGVDNERNNLDIAKMLLRLMNKPDDMIQFVEDRPGNDLRYAIDAKKLLALGWKPEYGYDSFEVGLSQTINWYLTNTDWVEKLWSKHEDAYQINHAPTRAKAALAHKQQILKEEII</sequence>
<evidence type="ECO:0000313" key="9">
    <source>
        <dbReference type="EMBL" id="OGH88643.1"/>
    </source>
</evidence>
<dbReference type="GO" id="GO:0009225">
    <property type="term" value="P:nucleotide-sugar metabolic process"/>
    <property type="evidence" value="ECO:0007669"/>
    <property type="project" value="InterPro"/>
</dbReference>
<keyword evidence="5" id="KW-0520">NAD</keyword>
<proteinExistence type="inferred from homology"/>
<evidence type="ECO:0000256" key="4">
    <source>
        <dbReference type="ARBA" id="ARBA00011990"/>
    </source>
</evidence>
<keyword evidence="6 7" id="KW-0456">Lyase</keyword>
<evidence type="ECO:0000256" key="5">
    <source>
        <dbReference type="ARBA" id="ARBA00023027"/>
    </source>
</evidence>
<dbReference type="NCBIfam" id="TIGR01181">
    <property type="entry name" value="dTDP_gluc_dehyt"/>
    <property type="match status" value="1"/>
</dbReference>
<dbReference type="Gene3D" id="3.90.25.10">
    <property type="entry name" value="UDP-galactose 4-epimerase, domain 1"/>
    <property type="match status" value="1"/>
</dbReference>
<evidence type="ECO:0000256" key="7">
    <source>
        <dbReference type="RuleBase" id="RU004473"/>
    </source>
</evidence>
<dbReference type="STRING" id="1798704.A3J93_00930"/>
<name>A0A1F6NY48_9BACT</name>
<comment type="caution">
    <text evidence="9">The sequence shown here is derived from an EMBL/GenBank/DDBJ whole genome shotgun (WGS) entry which is preliminary data.</text>
</comment>
<dbReference type="Pfam" id="PF16363">
    <property type="entry name" value="GDP_Man_Dehyd"/>
    <property type="match status" value="1"/>
</dbReference>
<evidence type="ECO:0000313" key="10">
    <source>
        <dbReference type="Proteomes" id="UP000177907"/>
    </source>
</evidence>
<evidence type="ECO:0000256" key="6">
    <source>
        <dbReference type="ARBA" id="ARBA00023239"/>
    </source>
</evidence>
<dbReference type="Gene3D" id="3.40.50.720">
    <property type="entry name" value="NAD(P)-binding Rossmann-like Domain"/>
    <property type="match status" value="1"/>
</dbReference>
<dbReference type="SUPFAM" id="SSF51735">
    <property type="entry name" value="NAD(P)-binding Rossmann-fold domains"/>
    <property type="match status" value="1"/>
</dbReference>
<accession>A0A1F6NY48</accession>
<protein>
    <recommendedName>
        <fullName evidence="4 7">dTDP-glucose 4,6-dehydratase</fullName>
        <ecNumber evidence="4 7">4.2.1.46</ecNumber>
    </recommendedName>
</protein>
<dbReference type="AlphaFoldDB" id="A0A1F6NY48"/>